<evidence type="ECO:0000313" key="2">
    <source>
        <dbReference type="Proteomes" id="UP001489509"/>
    </source>
</evidence>
<dbReference type="Proteomes" id="UP001489509">
    <property type="component" value="Unassembled WGS sequence"/>
</dbReference>
<gene>
    <name evidence="1" type="ORF">WMO26_08080</name>
</gene>
<evidence type="ECO:0000313" key="1">
    <source>
        <dbReference type="EMBL" id="MEQ2440778.1"/>
    </source>
</evidence>
<keyword evidence="2" id="KW-1185">Reference proteome</keyword>
<dbReference type="RefSeq" id="WP_349219468.1">
    <property type="nucleotide sequence ID" value="NZ_JBBMFD010000012.1"/>
</dbReference>
<name>A0ABV1E0D9_9FIRM</name>
<reference evidence="1 2" key="1">
    <citation type="submission" date="2024-03" db="EMBL/GenBank/DDBJ databases">
        <title>Human intestinal bacterial collection.</title>
        <authorList>
            <person name="Pauvert C."/>
            <person name="Hitch T.C.A."/>
            <person name="Clavel T."/>
        </authorList>
    </citation>
    <scope>NUCLEOTIDE SEQUENCE [LARGE SCALE GENOMIC DNA]</scope>
    <source>
        <strain evidence="1 2">CLA-JM-H44</strain>
    </source>
</reference>
<proteinExistence type="predicted"/>
<dbReference type="EMBL" id="JBBMFD010000012">
    <property type="protein sequence ID" value="MEQ2440778.1"/>
    <property type="molecule type" value="Genomic_DNA"/>
</dbReference>
<accession>A0ABV1E0D9</accession>
<comment type="caution">
    <text evidence="1">The sequence shown here is derived from an EMBL/GenBank/DDBJ whole genome shotgun (WGS) entry which is preliminary data.</text>
</comment>
<sequence>MADDNTTRFFRRSQRCIFDFFRHVKDFILANSLGKPAIVCMGAVISCSASFRQCGKLCIEGFEKQKAGATDASVAPAFYSRPHPSTAGGLPFCPLLLEPGIMF</sequence>
<organism evidence="1 2">
    <name type="scientific">Solibaculum intestinale</name>
    <dbReference type="NCBI Taxonomy" id="3133165"/>
    <lineage>
        <taxon>Bacteria</taxon>
        <taxon>Bacillati</taxon>
        <taxon>Bacillota</taxon>
        <taxon>Clostridia</taxon>
        <taxon>Eubacteriales</taxon>
        <taxon>Oscillospiraceae</taxon>
        <taxon>Solibaculum</taxon>
    </lineage>
</organism>
<protein>
    <submittedName>
        <fullName evidence="1">Uncharacterized protein</fullName>
    </submittedName>
</protein>